<name>A0A8K0NKS0_9HYPO</name>
<dbReference type="GO" id="GO:0005576">
    <property type="term" value="C:extracellular region"/>
    <property type="evidence" value="ECO:0007669"/>
    <property type="project" value="UniProtKB-SubCell"/>
</dbReference>
<dbReference type="InterPro" id="IPR032382">
    <property type="entry name" value="AltA1"/>
</dbReference>
<gene>
    <name evidence="8" type="ORF">E4U42_000433</name>
</gene>
<feature type="domain" description="AA1-like" evidence="7">
    <location>
        <begin position="35"/>
        <end position="160"/>
    </location>
</feature>
<dbReference type="Proteomes" id="UP000811619">
    <property type="component" value="Unassembled WGS sequence"/>
</dbReference>
<dbReference type="EMBL" id="SRPY01000110">
    <property type="protein sequence ID" value="KAG5928563.1"/>
    <property type="molecule type" value="Genomic_DNA"/>
</dbReference>
<keyword evidence="2" id="KW-0964">Secreted</keyword>
<feature type="signal peptide" evidence="6">
    <location>
        <begin position="1"/>
        <end position="19"/>
    </location>
</feature>
<comment type="caution">
    <text evidence="8">The sequence shown here is derived from an EMBL/GenBank/DDBJ whole genome shotgun (WGS) entry which is preliminary data.</text>
</comment>
<keyword evidence="3 6" id="KW-0732">Signal</keyword>
<evidence type="ECO:0000259" key="7">
    <source>
        <dbReference type="PROSITE" id="PS51895"/>
    </source>
</evidence>
<feature type="chain" id="PRO_5035451055" description="AA1-like domain-containing protein" evidence="6">
    <location>
        <begin position="20"/>
        <end position="166"/>
    </location>
</feature>
<protein>
    <recommendedName>
        <fullName evidence="7">AA1-like domain-containing protein</fullName>
    </recommendedName>
</protein>
<organism evidence="8 9">
    <name type="scientific">Claviceps africana</name>
    <dbReference type="NCBI Taxonomy" id="83212"/>
    <lineage>
        <taxon>Eukaryota</taxon>
        <taxon>Fungi</taxon>
        <taxon>Dikarya</taxon>
        <taxon>Ascomycota</taxon>
        <taxon>Pezizomycotina</taxon>
        <taxon>Sordariomycetes</taxon>
        <taxon>Hypocreomycetidae</taxon>
        <taxon>Hypocreales</taxon>
        <taxon>Clavicipitaceae</taxon>
        <taxon>Claviceps</taxon>
    </lineage>
</organism>
<dbReference type="OrthoDB" id="3928926at2759"/>
<evidence type="ECO:0000256" key="6">
    <source>
        <dbReference type="SAM" id="SignalP"/>
    </source>
</evidence>
<evidence type="ECO:0000313" key="9">
    <source>
        <dbReference type="Proteomes" id="UP000811619"/>
    </source>
</evidence>
<dbReference type="Pfam" id="PF16541">
    <property type="entry name" value="AltA1"/>
    <property type="match status" value="1"/>
</dbReference>
<evidence type="ECO:0000313" key="8">
    <source>
        <dbReference type="EMBL" id="KAG5928563.1"/>
    </source>
</evidence>
<evidence type="ECO:0000256" key="3">
    <source>
        <dbReference type="ARBA" id="ARBA00022729"/>
    </source>
</evidence>
<dbReference type="PROSITE" id="PS51895">
    <property type="entry name" value="AA1"/>
    <property type="match status" value="1"/>
</dbReference>
<proteinExistence type="predicted"/>
<reference evidence="8" key="1">
    <citation type="journal article" date="2020" name="bioRxiv">
        <title>Whole genome comparisons of ergot fungi reveals the divergence and evolution of species within the genus Claviceps are the result of varying mechanisms driving genome evolution and host range expansion.</title>
        <authorList>
            <person name="Wyka S.A."/>
            <person name="Mondo S.J."/>
            <person name="Liu M."/>
            <person name="Dettman J."/>
            <person name="Nalam V."/>
            <person name="Broders K.D."/>
        </authorList>
    </citation>
    <scope>NUCLEOTIDE SEQUENCE</scope>
    <source>
        <strain evidence="8">CCC 489</strain>
    </source>
</reference>
<feature type="disulfide bond" evidence="5">
    <location>
        <begin position="135"/>
        <end position="147"/>
    </location>
</feature>
<evidence type="ECO:0000256" key="5">
    <source>
        <dbReference type="PROSITE-ProRule" id="PRU01243"/>
    </source>
</evidence>
<dbReference type="Gene3D" id="2.40.350.20">
    <property type="match status" value="1"/>
</dbReference>
<comment type="caution">
    <text evidence="5">Lacks conserved residue(s) required for the propagation of feature annotation.</text>
</comment>
<comment type="subcellular location">
    <subcellularLocation>
        <location evidence="1">Secreted</location>
    </subcellularLocation>
</comment>
<evidence type="ECO:0000256" key="2">
    <source>
        <dbReference type="ARBA" id="ARBA00022525"/>
    </source>
</evidence>
<evidence type="ECO:0000256" key="4">
    <source>
        <dbReference type="ARBA" id="ARBA00023157"/>
    </source>
</evidence>
<accession>A0A8K0NKS0</accession>
<keyword evidence="4 5" id="KW-1015">Disulfide bond</keyword>
<sequence length="166" mass="17610">MKAVAILSYAAAVSAAAAGARPQSPGPVAPPKNPNSYEMVTISSLTLVKNIDSHDHVEYVDFVLDGNKAHALNCKAQNPKVTALGQNADIIDCEGSKYRFALHPGTSDANIVVEIWHELGPAFGFYGHETVAINCPKDAKNPAKTSCTQTSTFVSWAIDIDGKLSN</sequence>
<keyword evidence="9" id="KW-1185">Reference proteome</keyword>
<dbReference type="AlphaFoldDB" id="A0A8K0NKS0"/>
<evidence type="ECO:0000256" key="1">
    <source>
        <dbReference type="ARBA" id="ARBA00004613"/>
    </source>
</evidence>